<protein>
    <recommendedName>
        <fullName evidence="1">SsuA/THI5-like domain-containing protein</fullName>
    </recommendedName>
</protein>
<proteinExistence type="predicted"/>
<evidence type="ECO:0000259" key="1">
    <source>
        <dbReference type="Pfam" id="PF09084"/>
    </source>
</evidence>
<reference evidence="2 3" key="1">
    <citation type="journal article" date="2012" name="J. Bacteriol.">
        <title>Genome Sequence of Strain IMCC14465, Isolated from the East Sea, Belonging to the PS1 Clade of Alphaproteobacteria.</title>
        <authorList>
            <person name="Yang S.J."/>
            <person name="Kang I."/>
            <person name="Cho J.C."/>
        </authorList>
    </citation>
    <scope>NUCLEOTIDE SEQUENCE [LARGE SCALE GENOMIC DNA]</scope>
    <source>
        <strain evidence="2 3">IMCC14465</strain>
    </source>
</reference>
<dbReference type="OrthoDB" id="7431968at2"/>
<sequence>MYRANKILEKSKCLSLLVGLTFIVSLLIKNANALEPVTFATDWKAQAEQGGFYQAKALGLYEKAGLDVRIRGGGPGINIPQLLGANAIDFAMGSNSFILLNMVQAGVPAKAVMAAFQKDPQVLITHDRDDIKSISDMKDKPIMIADASINAFWVWMRARYGFSDKQIRKYTFNLAPFIVDKNAIQQGYATSEPYTISKNGVTPKVFLLSDEGYPSYAAMVIAQNRLIEEKPEIVEAFVAASIEGWRSYLMDDPSPGNRLILASNQDMTQDILNQAITQIRDRGLVLSGDALDKGIGIMTRQRWETFFTLMAQNNLYDMDMNWESAFTTDFVNKAQTD</sequence>
<gene>
    <name evidence="2" type="ORF">IMCC14465_04390</name>
</gene>
<feature type="domain" description="SsuA/THI5-like" evidence="1">
    <location>
        <begin position="49"/>
        <end position="253"/>
    </location>
</feature>
<dbReference type="GO" id="GO:0009228">
    <property type="term" value="P:thiamine biosynthetic process"/>
    <property type="evidence" value="ECO:0007669"/>
    <property type="project" value="InterPro"/>
</dbReference>
<dbReference type="eggNOG" id="COG0715">
    <property type="taxonomic scope" value="Bacteria"/>
</dbReference>
<dbReference type="STRING" id="1220535.IMCC14465_04390"/>
<dbReference type="InterPro" id="IPR027939">
    <property type="entry name" value="NMT1/THI5"/>
</dbReference>
<keyword evidence="3" id="KW-1185">Reference proteome</keyword>
<dbReference type="SUPFAM" id="SSF53850">
    <property type="entry name" value="Periplasmic binding protein-like II"/>
    <property type="match status" value="1"/>
</dbReference>
<dbReference type="PATRIC" id="fig|1220535.3.peg.435"/>
<dbReference type="InterPro" id="IPR015168">
    <property type="entry name" value="SsuA/THI5"/>
</dbReference>
<evidence type="ECO:0000313" key="3">
    <source>
        <dbReference type="Proteomes" id="UP000004836"/>
    </source>
</evidence>
<organism evidence="2 3">
    <name type="scientific">alpha proteobacterium IMCC14465</name>
    <dbReference type="NCBI Taxonomy" id="1220535"/>
    <lineage>
        <taxon>Bacteria</taxon>
        <taxon>Pseudomonadati</taxon>
        <taxon>Pseudomonadota</taxon>
        <taxon>Alphaproteobacteria</taxon>
        <taxon>PS1 clade</taxon>
    </lineage>
</organism>
<dbReference type="Pfam" id="PF09084">
    <property type="entry name" value="NMT1"/>
    <property type="match status" value="1"/>
</dbReference>
<evidence type="ECO:0000313" key="2">
    <source>
        <dbReference type="EMBL" id="EJW22045.1"/>
    </source>
</evidence>
<comment type="caution">
    <text evidence="2">The sequence shown here is derived from an EMBL/GenBank/DDBJ whole genome shotgun (WGS) entry which is preliminary data.</text>
</comment>
<dbReference type="AlphaFoldDB" id="J9A6S5"/>
<dbReference type="Gene3D" id="3.40.190.10">
    <property type="entry name" value="Periplasmic binding protein-like II"/>
    <property type="match status" value="2"/>
</dbReference>
<accession>J9A6S5</accession>
<dbReference type="PANTHER" id="PTHR31528:SF3">
    <property type="entry name" value="THIAMINE BIOSYNTHESIS PROTEIN HI_0357-RELATED"/>
    <property type="match status" value="1"/>
</dbReference>
<dbReference type="PANTHER" id="PTHR31528">
    <property type="entry name" value="4-AMINO-5-HYDROXYMETHYL-2-METHYLPYRIMIDINE PHOSPHATE SYNTHASE THI11-RELATED"/>
    <property type="match status" value="1"/>
</dbReference>
<dbReference type="EMBL" id="ALYF01000002">
    <property type="protein sequence ID" value="EJW22045.1"/>
    <property type="molecule type" value="Genomic_DNA"/>
</dbReference>
<name>J9A6S5_9PROT</name>
<dbReference type="Proteomes" id="UP000004836">
    <property type="component" value="Unassembled WGS sequence"/>
</dbReference>